<dbReference type="HOGENOM" id="CLU_2810194_0_0_5"/>
<accession>A0A0A7PJU4</accession>
<dbReference type="KEGG" id="sphk:SKP52_17625"/>
<dbReference type="Proteomes" id="UP000030907">
    <property type="component" value="Chromosome"/>
</dbReference>
<sequence>MDMNELFFRHQMALMAVGRMRGASARHADFDLPGHYADRIDAYRVRRGMSKYFAVAARPEAAPTIGA</sequence>
<keyword evidence="2" id="KW-1185">Reference proteome</keyword>
<reference evidence="1 2" key="1">
    <citation type="journal article" date="2015" name="Int. J. Syst. Evol. Microbiol.">
        <title>Description of Sphingopyxis fribergensis sp. nov. - a soil bacterium with the ability to degrade styrene and phenylacetic acid.</title>
        <authorList>
            <person name="Oelschlagel M."/>
            <person name="Ruckert C."/>
            <person name="Kalinowski J."/>
            <person name="Schmidt G."/>
            <person name="Schlomann M."/>
            <person name="Tischler D."/>
        </authorList>
    </citation>
    <scope>NUCLEOTIDE SEQUENCE [LARGE SCALE GENOMIC DNA]</scope>
    <source>
        <strain evidence="1 2">Kp5.2</strain>
    </source>
</reference>
<gene>
    <name evidence="1" type="ORF">SKP52_17625</name>
</gene>
<dbReference type="EMBL" id="CP009122">
    <property type="protein sequence ID" value="AJA10396.1"/>
    <property type="molecule type" value="Genomic_DNA"/>
</dbReference>
<protein>
    <submittedName>
        <fullName evidence="1">Uncharacterized protein</fullName>
    </submittedName>
</protein>
<name>A0A0A7PJU4_9SPHN</name>
<organism evidence="1 2">
    <name type="scientific">Sphingopyxis fribergensis</name>
    <dbReference type="NCBI Taxonomy" id="1515612"/>
    <lineage>
        <taxon>Bacteria</taxon>
        <taxon>Pseudomonadati</taxon>
        <taxon>Pseudomonadota</taxon>
        <taxon>Alphaproteobacteria</taxon>
        <taxon>Sphingomonadales</taxon>
        <taxon>Sphingomonadaceae</taxon>
        <taxon>Sphingopyxis</taxon>
    </lineage>
</organism>
<dbReference type="AlphaFoldDB" id="A0A0A7PJU4"/>
<evidence type="ECO:0000313" key="1">
    <source>
        <dbReference type="EMBL" id="AJA10396.1"/>
    </source>
</evidence>
<evidence type="ECO:0000313" key="2">
    <source>
        <dbReference type="Proteomes" id="UP000030907"/>
    </source>
</evidence>
<proteinExistence type="predicted"/>